<gene>
    <name evidence="2" type="ORF">CO179_02615</name>
</gene>
<comment type="caution">
    <text evidence="2">The sequence shown here is derived from an EMBL/GenBank/DDBJ whole genome shotgun (WGS) entry which is preliminary data.</text>
</comment>
<evidence type="ECO:0000313" key="3">
    <source>
        <dbReference type="Proteomes" id="UP000231195"/>
    </source>
</evidence>
<feature type="region of interest" description="Disordered" evidence="1">
    <location>
        <begin position="59"/>
        <end position="80"/>
    </location>
</feature>
<protein>
    <submittedName>
        <fullName evidence="2">Uncharacterized protein</fullName>
    </submittedName>
</protein>
<proteinExistence type="predicted"/>
<reference evidence="3" key="1">
    <citation type="submission" date="2017-09" db="EMBL/GenBank/DDBJ databases">
        <title>Depth-based differentiation of microbial function through sediment-hosted aquifers and enrichment of novel symbionts in the deep terrestrial subsurface.</title>
        <authorList>
            <person name="Probst A.J."/>
            <person name="Ladd B."/>
            <person name="Jarett J.K."/>
            <person name="Geller-Mcgrath D.E."/>
            <person name="Sieber C.M.K."/>
            <person name="Emerson J.B."/>
            <person name="Anantharaman K."/>
            <person name="Thomas B.C."/>
            <person name="Malmstrom R."/>
            <person name="Stieglmeier M."/>
            <person name="Klingl A."/>
            <person name="Woyke T."/>
            <person name="Ryan C.M."/>
            <person name="Banfield J.F."/>
        </authorList>
    </citation>
    <scope>NUCLEOTIDE SEQUENCE [LARGE SCALE GENOMIC DNA]</scope>
</reference>
<feature type="compositionally biased region" description="Basic and acidic residues" evidence="1">
    <location>
        <begin position="63"/>
        <end position="80"/>
    </location>
</feature>
<dbReference type="Proteomes" id="UP000231195">
    <property type="component" value="Unassembled WGS sequence"/>
</dbReference>
<organism evidence="2 3">
    <name type="scientific">candidate division WWE3 bacterium CG_4_9_14_3_um_filter_39_7</name>
    <dbReference type="NCBI Taxonomy" id="1975080"/>
    <lineage>
        <taxon>Bacteria</taxon>
        <taxon>Katanobacteria</taxon>
    </lineage>
</organism>
<evidence type="ECO:0000313" key="2">
    <source>
        <dbReference type="EMBL" id="PJA40310.1"/>
    </source>
</evidence>
<accession>A0A2M7X2B8</accession>
<dbReference type="EMBL" id="PFWZ01000090">
    <property type="protein sequence ID" value="PJA40310.1"/>
    <property type="molecule type" value="Genomic_DNA"/>
</dbReference>
<evidence type="ECO:0000256" key="1">
    <source>
        <dbReference type="SAM" id="MobiDB-lite"/>
    </source>
</evidence>
<dbReference type="AlphaFoldDB" id="A0A2M7X2B8"/>
<name>A0A2M7X2B8_UNCKA</name>
<sequence length="176" mass="18738">MYSLLNTKLRSAQAIGVFLFTHYSHTTTMNSLSDSLPTTVQRGAEAPTAVAELGYAVSISPDGTRRGDPTPLDEAGRASADRMQQAGLTVAQLPTRTAALGFLRLLDGPQGASCHYTPVEAPLPRVAPQPQTQAEADALVARLDELIARQRALAVAALEARRLRDEAELAYEAGGR</sequence>